<dbReference type="GO" id="GO:0030246">
    <property type="term" value="F:carbohydrate binding"/>
    <property type="evidence" value="ECO:0007669"/>
    <property type="project" value="InterPro"/>
</dbReference>
<dbReference type="Proteomes" id="UP001163046">
    <property type="component" value="Unassembled WGS sequence"/>
</dbReference>
<feature type="transmembrane region" description="Helical" evidence="2">
    <location>
        <begin position="486"/>
        <end position="508"/>
    </location>
</feature>
<organism evidence="5 6">
    <name type="scientific">Desmophyllum pertusum</name>
    <dbReference type="NCBI Taxonomy" id="174260"/>
    <lineage>
        <taxon>Eukaryota</taxon>
        <taxon>Metazoa</taxon>
        <taxon>Cnidaria</taxon>
        <taxon>Anthozoa</taxon>
        <taxon>Hexacorallia</taxon>
        <taxon>Scleractinia</taxon>
        <taxon>Caryophylliina</taxon>
        <taxon>Caryophylliidae</taxon>
        <taxon>Desmophyllum</taxon>
    </lineage>
</organism>
<dbReference type="OrthoDB" id="5983982at2759"/>
<evidence type="ECO:0000313" key="6">
    <source>
        <dbReference type="Proteomes" id="UP001163046"/>
    </source>
</evidence>
<dbReference type="PANTHER" id="PTHR46780">
    <property type="entry name" value="PROTEIN EVA-1"/>
    <property type="match status" value="1"/>
</dbReference>
<dbReference type="EMBL" id="MU825396">
    <property type="protein sequence ID" value="KAJ7394894.1"/>
    <property type="molecule type" value="Genomic_DNA"/>
</dbReference>
<accession>A0A9X0A8T6</accession>
<gene>
    <name evidence="5" type="ORF">OS493_000731</name>
</gene>
<keyword evidence="2" id="KW-0812">Transmembrane</keyword>
<dbReference type="PROSITE" id="PS50228">
    <property type="entry name" value="SUEL_LECTIN"/>
    <property type="match status" value="1"/>
</dbReference>
<keyword evidence="2" id="KW-1133">Transmembrane helix</keyword>
<dbReference type="Gene3D" id="2.60.120.740">
    <property type="match status" value="2"/>
</dbReference>
<reference evidence="5" key="1">
    <citation type="submission" date="2023-01" db="EMBL/GenBank/DDBJ databases">
        <title>Genome assembly of the deep-sea coral Lophelia pertusa.</title>
        <authorList>
            <person name="Herrera S."/>
            <person name="Cordes E."/>
        </authorList>
    </citation>
    <scope>NUCLEOTIDE SEQUENCE</scope>
    <source>
        <strain evidence="5">USNM1676648</strain>
        <tissue evidence="5">Polyp</tissue>
    </source>
</reference>
<dbReference type="Pfam" id="PF02140">
    <property type="entry name" value="SUEL_Lectin"/>
    <property type="match status" value="1"/>
</dbReference>
<sequence>MIVGEILQVTLLTCVVFLSKTHAVNSPKPAYSCEDSVAKLTCEDYPGKIEEILSVRFPKDNSDICDNDKSIYKNNLCIASEKDEEELTSVLVKYCKGKIRCDIPLAHEDIHLPCRDLNISISVEIIYDCIYYKEPHVPDKESHTTIEPTNTAASSASLSTLSSSLLTSSTLATSINPKETTITGEATVSAVRQPAKDWKRLRPKTCNFTEDYLTADDYIKSSASGFRSSIPLLRSFDANLNTVAKKVDFVKFLAHREAVNPCQENMLAGRCWIFLITVVSTFSRIFALRADLDARLIRSKYACENDVMHLVCGQSTVLDIQAADFGESTALICGKSEASNQLCQLMDKTETVKTRCDNKLQCSIVAMRSIFGDPCQGINKQTPTEIYLNVMYACVKPTNGGTSTEITPTRPSSGILTSEENATNTTISTSALVNLTMTANTTQPTSTEPNKKSVLSIRSEEEGPKTQKVIPVFDPAKSVDLEVMSATASVMSSSVVVFLIWVCIIGVISDCCF</sequence>
<evidence type="ECO:0000256" key="1">
    <source>
        <dbReference type="SAM" id="MobiDB-lite"/>
    </source>
</evidence>
<feature type="signal peptide" evidence="3">
    <location>
        <begin position="1"/>
        <end position="23"/>
    </location>
</feature>
<dbReference type="CDD" id="cd22823">
    <property type="entry name" value="Gal_Rha_Lectin"/>
    <property type="match status" value="1"/>
</dbReference>
<name>A0A9X0A8T6_9CNID</name>
<feature type="domain" description="SUEL-type lectin" evidence="4">
    <location>
        <begin position="302"/>
        <end position="389"/>
    </location>
</feature>
<keyword evidence="3" id="KW-0732">Signal</keyword>
<evidence type="ECO:0000313" key="5">
    <source>
        <dbReference type="EMBL" id="KAJ7394894.1"/>
    </source>
</evidence>
<keyword evidence="6" id="KW-1185">Reference proteome</keyword>
<feature type="chain" id="PRO_5040875711" description="SUEL-type lectin domain-containing protein" evidence="3">
    <location>
        <begin position="24"/>
        <end position="513"/>
    </location>
</feature>
<dbReference type="InterPro" id="IPR000922">
    <property type="entry name" value="Lectin_gal-bd_dom"/>
</dbReference>
<evidence type="ECO:0000256" key="2">
    <source>
        <dbReference type="SAM" id="Phobius"/>
    </source>
</evidence>
<dbReference type="InterPro" id="IPR043159">
    <property type="entry name" value="Lectin_gal-bd_sf"/>
</dbReference>
<feature type="region of interest" description="Disordered" evidence="1">
    <location>
        <begin position="441"/>
        <end position="462"/>
    </location>
</feature>
<comment type="caution">
    <text evidence="5">The sequence shown here is derived from an EMBL/GenBank/DDBJ whole genome shotgun (WGS) entry which is preliminary data.</text>
</comment>
<protein>
    <recommendedName>
        <fullName evidence="4">SUEL-type lectin domain-containing protein</fullName>
    </recommendedName>
</protein>
<dbReference type="CDD" id="cd22829">
    <property type="entry name" value="Gal_Rha_Lectin_EVA1_EVA1C_rpt2"/>
    <property type="match status" value="1"/>
</dbReference>
<evidence type="ECO:0000259" key="4">
    <source>
        <dbReference type="PROSITE" id="PS50228"/>
    </source>
</evidence>
<keyword evidence="2" id="KW-0472">Membrane</keyword>
<evidence type="ECO:0000256" key="3">
    <source>
        <dbReference type="SAM" id="SignalP"/>
    </source>
</evidence>
<dbReference type="AlphaFoldDB" id="A0A9X0A8T6"/>
<proteinExistence type="predicted"/>